<dbReference type="PANTHER" id="PTHR30419">
    <property type="entry name" value="HTH-TYPE TRANSCRIPTIONAL REGULATOR YBHD"/>
    <property type="match status" value="1"/>
</dbReference>
<dbReference type="Gene3D" id="3.40.190.290">
    <property type="match status" value="1"/>
</dbReference>
<gene>
    <name evidence="6" type="ORF">I6U51_08025</name>
</gene>
<dbReference type="PANTHER" id="PTHR30419:SF8">
    <property type="entry name" value="NITROGEN ASSIMILATION TRANSCRIPTIONAL ACTIVATOR-RELATED"/>
    <property type="match status" value="1"/>
</dbReference>
<comment type="caution">
    <text evidence="6">The sequence shown here is derived from an EMBL/GenBank/DDBJ whole genome shotgun (WGS) entry which is preliminary data.</text>
</comment>
<evidence type="ECO:0000313" key="6">
    <source>
        <dbReference type="EMBL" id="MBI6872657.1"/>
    </source>
</evidence>
<dbReference type="InterPro" id="IPR036388">
    <property type="entry name" value="WH-like_DNA-bd_sf"/>
</dbReference>
<dbReference type="InterPro" id="IPR050950">
    <property type="entry name" value="HTH-type_LysR_regulators"/>
</dbReference>
<accession>A0A934HY26</accession>
<feature type="domain" description="HTH lysR-type" evidence="5">
    <location>
        <begin position="1"/>
        <end position="57"/>
    </location>
</feature>
<keyword evidence="3" id="KW-0238">DNA-binding</keyword>
<evidence type="ECO:0000256" key="2">
    <source>
        <dbReference type="ARBA" id="ARBA00023015"/>
    </source>
</evidence>
<keyword evidence="2" id="KW-0805">Transcription regulation</keyword>
<keyword evidence="4" id="KW-0804">Transcription</keyword>
<protein>
    <submittedName>
        <fullName evidence="6">LysR family transcriptional regulator</fullName>
    </submittedName>
</protein>
<dbReference type="AlphaFoldDB" id="A0A934HY26"/>
<dbReference type="RefSeq" id="WP_211142149.1">
    <property type="nucleotide sequence ID" value="NZ_JAEEGB010000007.1"/>
</dbReference>
<proteinExistence type="inferred from homology"/>
<dbReference type="SUPFAM" id="SSF53850">
    <property type="entry name" value="Periplasmic binding protein-like II"/>
    <property type="match status" value="1"/>
</dbReference>
<dbReference type="Proteomes" id="UP000622687">
    <property type="component" value="Unassembled WGS sequence"/>
</dbReference>
<evidence type="ECO:0000313" key="7">
    <source>
        <dbReference type="Proteomes" id="UP000622687"/>
    </source>
</evidence>
<dbReference type="InterPro" id="IPR005119">
    <property type="entry name" value="LysR_subst-bd"/>
</dbReference>
<dbReference type="PROSITE" id="PS50931">
    <property type="entry name" value="HTH_LYSR"/>
    <property type="match status" value="1"/>
</dbReference>
<dbReference type="PRINTS" id="PR00039">
    <property type="entry name" value="HTHLYSR"/>
</dbReference>
<dbReference type="CDD" id="cd05466">
    <property type="entry name" value="PBP2_LTTR_substrate"/>
    <property type="match status" value="1"/>
</dbReference>
<comment type="similarity">
    <text evidence="1">Belongs to the LysR transcriptional regulatory family.</text>
</comment>
<dbReference type="GO" id="GO:0003700">
    <property type="term" value="F:DNA-binding transcription factor activity"/>
    <property type="evidence" value="ECO:0007669"/>
    <property type="project" value="InterPro"/>
</dbReference>
<dbReference type="InterPro" id="IPR036390">
    <property type="entry name" value="WH_DNA-bd_sf"/>
</dbReference>
<keyword evidence="7" id="KW-1185">Reference proteome</keyword>
<dbReference type="InterPro" id="IPR000847">
    <property type="entry name" value="LysR_HTH_N"/>
</dbReference>
<organism evidence="6 7">
    <name type="scientific">Clostridium aciditolerans</name>
    <dbReference type="NCBI Taxonomy" id="339861"/>
    <lineage>
        <taxon>Bacteria</taxon>
        <taxon>Bacillati</taxon>
        <taxon>Bacillota</taxon>
        <taxon>Clostridia</taxon>
        <taxon>Eubacteriales</taxon>
        <taxon>Clostridiaceae</taxon>
        <taxon>Clostridium</taxon>
    </lineage>
</organism>
<dbReference type="GO" id="GO:0005829">
    <property type="term" value="C:cytosol"/>
    <property type="evidence" value="ECO:0007669"/>
    <property type="project" value="TreeGrafter"/>
</dbReference>
<sequence>MFQGMNYVYEVYKEGSFSKAAKNLYISQPALSAYIKKIETDLGVPLFDRSTTPIHLTEPGEMYINAILQVKAIENNLEQYFQDIMNLKTGKVSIGGSNFFCSYVLPDIIAEFKKQQPGITVDLSEVNSLGLKEELMKETIDLGIECCSLDTKHFENHVIGRENIILAVPGNYKINDELIDYRLSFQDIADNKHLSPDFPSIQLNKFSNEPFIILKKGNDMYTRSMKLCQKAGFVPKAAMYIDQLMTSYHIACKGMGIAFIRDSLVNHVNFNQDICFYKLADELSSRELVLIRKKNRYLSRSVDAFINSVTSFFSS</sequence>
<dbReference type="Pfam" id="PF00126">
    <property type="entry name" value="HTH_1"/>
    <property type="match status" value="1"/>
</dbReference>
<dbReference type="Pfam" id="PF03466">
    <property type="entry name" value="LysR_substrate"/>
    <property type="match status" value="1"/>
</dbReference>
<reference evidence="6" key="1">
    <citation type="submission" date="2020-12" db="EMBL/GenBank/DDBJ databases">
        <title>Clostridium thailandense sp. nov., a novel acetogenic bacterium isolated from peat land soil in Thailand.</title>
        <authorList>
            <person name="Chaikitkaew S."/>
            <person name="Birkeland N.K."/>
        </authorList>
    </citation>
    <scope>NUCLEOTIDE SEQUENCE</scope>
    <source>
        <strain evidence="6">DSM 17425</strain>
    </source>
</reference>
<dbReference type="Gene3D" id="1.10.10.10">
    <property type="entry name" value="Winged helix-like DNA-binding domain superfamily/Winged helix DNA-binding domain"/>
    <property type="match status" value="1"/>
</dbReference>
<dbReference type="EMBL" id="JAEEGB010000007">
    <property type="protein sequence ID" value="MBI6872657.1"/>
    <property type="molecule type" value="Genomic_DNA"/>
</dbReference>
<evidence type="ECO:0000256" key="3">
    <source>
        <dbReference type="ARBA" id="ARBA00023125"/>
    </source>
</evidence>
<evidence type="ECO:0000259" key="5">
    <source>
        <dbReference type="PROSITE" id="PS50931"/>
    </source>
</evidence>
<evidence type="ECO:0000256" key="1">
    <source>
        <dbReference type="ARBA" id="ARBA00009437"/>
    </source>
</evidence>
<name>A0A934HY26_9CLOT</name>
<dbReference type="GO" id="GO:0003677">
    <property type="term" value="F:DNA binding"/>
    <property type="evidence" value="ECO:0007669"/>
    <property type="project" value="UniProtKB-KW"/>
</dbReference>
<dbReference type="SUPFAM" id="SSF46785">
    <property type="entry name" value="Winged helix' DNA-binding domain"/>
    <property type="match status" value="1"/>
</dbReference>
<evidence type="ECO:0000256" key="4">
    <source>
        <dbReference type="ARBA" id="ARBA00023163"/>
    </source>
</evidence>